<organism evidence="1 2">
    <name type="scientific">Streptomyces viridochromogenes Tue57</name>
    <dbReference type="NCBI Taxonomy" id="1160705"/>
    <lineage>
        <taxon>Bacteria</taxon>
        <taxon>Bacillati</taxon>
        <taxon>Actinomycetota</taxon>
        <taxon>Actinomycetes</taxon>
        <taxon>Kitasatosporales</taxon>
        <taxon>Streptomycetaceae</taxon>
        <taxon>Streptomyces</taxon>
    </lineage>
</organism>
<dbReference type="EMBL" id="AMLP01000093">
    <property type="protein sequence ID" value="ELS56067.1"/>
    <property type="molecule type" value="Genomic_DNA"/>
</dbReference>
<dbReference type="GO" id="GO:0004674">
    <property type="term" value="F:protein serine/threonine kinase activity"/>
    <property type="evidence" value="ECO:0007669"/>
    <property type="project" value="UniProtKB-KW"/>
</dbReference>
<accession>L8PL06</accession>
<comment type="caution">
    <text evidence="1">The sequence shown here is derived from an EMBL/GenBank/DDBJ whole genome shotgun (WGS) entry which is preliminary data.</text>
</comment>
<keyword evidence="1" id="KW-0808">Transferase</keyword>
<evidence type="ECO:0000313" key="1">
    <source>
        <dbReference type="EMBL" id="ELS56067.1"/>
    </source>
</evidence>
<dbReference type="PATRIC" id="fig|1160705.3.peg.2948"/>
<gene>
    <name evidence="1" type="ORF">STVIR_2974</name>
</gene>
<proteinExistence type="predicted"/>
<reference evidence="1 2" key="1">
    <citation type="journal article" date="2013" name="Genome Announc.">
        <title>Draft Genome Sequence of Streptomyces viridochromogenes Strain Tu57, Producer of Avilamycin.</title>
        <authorList>
            <person name="Gruning B.A."/>
            <person name="Erxleben A."/>
            <person name="Hahnlein A."/>
            <person name="Gunther S."/>
        </authorList>
    </citation>
    <scope>NUCLEOTIDE SEQUENCE [LARGE SCALE GENOMIC DNA]</scope>
    <source>
        <strain evidence="1 2">Tue57</strain>
    </source>
</reference>
<protein>
    <submittedName>
        <fullName evidence="1">Putative anti-sigma regulatory factor, serine/threonine protein kinase</fullName>
    </submittedName>
</protein>
<evidence type="ECO:0000313" key="2">
    <source>
        <dbReference type="Proteomes" id="UP000011205"/>
    </source>
</evidence>
<dbReference type="Proteomes" id="UP000011205">
    <property type="component" value="Unassembled WGS sequence"/>
</dbReference>
<keyword evidence="1" id="KW-0418">Kinase</keyword>
<keyword evidence="1" id="KW-0723">Serine/threonine-protein kinase</keyword>
<sequence>MAVTEAAAALGPLDGARLWGEAPACVCELRAAQRLDDPLAGFVPPPSTELEPGQGLWFARQVCAYVDVRDDREGASVRLQYA</sequence>
<dbReference type="AlphaFoldDB" id="L8PL06"/>
<name>L8PL06_STRVR</name>